<dbReference type="Proteomes" id="UP000195573">
    <property type="component" value="Chromosome"/>
</dbReference>
<name>A0ABM6KIV1_9BACI</name>
<dbReference type="GeneID" id="96738864"/>
<proteinExistence type="predicted"/>
<dbReference type="EMBL" id="CP020880">
    <property type="protein sequence ID" value="ART76458.1"/>
    <property type="molecule type" value="Genomic_DNA"/>
</dbReference>
<accession>A0ABM6KIV1</accession>
<evidence type="ECO:0000313" key="2">
    <source>
        <dbReference type="Proteomes" id="UP000195573"/>
    </source>
</evidence>
<gene>
    <name evidence="1" type="ORF">B4U37_10575</name>
</gene>
<protein>
    <submittedName>
        <fullName evidence="1">Uncharacterized protein</fullName>
    </submittedName>
</protein>
<sequence length="94" mass="10868">MLKDEIAPSKSLYSTTFEFGTMGDGLLGSIDSLKRTVMENQLVHHGSNNKQTIKVLESRYREMFYPSEQKWPDKAKEDFLQAMEGVMKFNNIME</sequence>
<organism evidence="1 2">
    <name type="scientific">Sutcliffiella horikoshii</name>
    <dbReference type="NCBI Taxonomy" id="79883"/>
    <lineage>
        <taxon>Bacteria</taxon>
        <taxon>Bacillati</taxon>
        <taxon>Bacillota</taxon>
        <taxon>Bacilli</taxon>
        <taxon>Bacillales</taxon>
        <taxon>Bacillaceae</taxon>
        <taxon>Sutcliffiella</taxon>
    </lineage>
</organism>
<dbReference type="InterPro" id="IPR021259">
    <property type="entry name" value="DUF2817"/>
</dbReference>
<dbReference type="Pfam" id="PF10994">
    <property type="entry name" value="DUF2817"/>
    <property type="match status" value="1"/>
</dbReference>
<reference evidence="1 2" key="1">
    <citation type="submission" date="2017-04" db="EMBL/GenBank/DDBJ databases">
        <title>Complete Genome Sequence of the Bacillus horikoshii 20a strain from Cuatro Cienegas, Coahuila, Mexico.</title>
        <authorList>
            <person name="Zarza E."/>
            <person name="Alcaraz L.D."/>
            <person name="Aguilar-Salinas B."/>
            <person name="Islas A."/>
            <person name="Olmedo-Alvarez G."/>
        </authorList>
    </citation>
    <scope>NUCLEOTIDE SEQUENCE [LARGE SCALE GENOMIC DNA]</scope>
    <source>
        <strain evidence="1 2">20a</strain>
    </source>
</reference>
<keyword evidence="2" id="KW-1185">Reference proteome</keyword>
<evidence type="ECO:0000313" key="1">
    <source>
        <dbReference type="EMBL" id="ART76458.1"/>
    </source>
</evidence>
<dbReference type="RefSeq" id="WP_088018184.1">
    <property type="nucleotide sequence ID" value="NZ_CP020880.1"/>
</dbReference>